<dbReference type="InterPro" id="IPR007214">
    <property type="entry name" value="YbaK/aa-tRNA-synth-assoc-dom"/>
</dbReference>
<dbReference type="InterPro" id="IPR036754">
    <property type="entry name" value="YbaK/aa-tRNA-synt-asso_dom_sf"/>
</dbReference>
<name>A0ABY8CHD6_9ARCH</name>
<dbReference type="RefSeq" id="WP_347721991.1">
    <property type="nucleotide sequence ID" value="NZ_CP104395.1"/>
</dbReference>
<dbReference type="Proteomes" id="UP001218034">
    <property type="component" value="Chromosome"/>
</dbReference>
<dbReference type="Pfam" id="PF04073">
    <property type="entry name" value="tRNA_edit"/>
    <property type="match status" value="1"/>
</dbReference>
<proteinExistence type="predicted"/>
<dbReference type="Gene3D" id="3.90.960.10">
    <property type="entry name" value="YbaK/aminoacyl-tRNA synthetase-associated domain"/>
    <property type="match status" value="1"/>
</dbReference>
<dbReference type="PANTHER" id="PTHR30411:SF1">
    <property type="entry name" value="CYTOPLASMIC PROTEIN"/>
    <property type="match status" value="1"/>
</dbReference>
<dbReference type="GeneID" id="90589522"/>
<gene>
    <name evidence="2" type="primary">ebsC</name>
    <name evidence="2" type="ORF">SVXNc_0087</name>
</gene>
<accession>A0ABY8CHD6</accession>
<feature type="domain" description="YbaK/aminoacyl-tRNA synthetase-associated" evidence="1">
    <location>
        <begin position="44"/>
        <end position="159"/>
    </location>
</feature>
<dbReference type="SUPFAM" id="SSF55826">
    <property type="entry name" value="YbaK/ProRS associated domain"/>
    <property type="match status" value="1"/>
</dbReference>
<dbReference type="PANTHER" id="PTHR30411">
    <property type="entry name" value="CYTOPLASMIC PROTEIN"/>
    <property type="match status" value="1"/>
</dbReference>
<evidence type="ECO:0000313" key="3">
    <source>
        <dbReference type="Proteomes" id="UP001218034"/>
    </source>
</evidence>
<organism evidence="2 3">
    <name type="scientific">Candidatus Nanohalococcus occultus</name>
    <dbReference type="NCBI Taxonomy" id="2978047"/>
    <lineage>
        <taxon>Archaea</taxon>
        <taxon>Candidatus Nanohalarchaeota</taxon>
        <taxon>Candidatus Nanohalarchaeota incertae sedis</taxon>
        <taxon>Candidatus Nanohalococcus</taxon>
    </lineage>
</organism>
<reference evidence="2 3" key="1">
    <citation type="submission" date="2022-09" db="EMBL/GenBank/DDBJ databases">
        <title>Xylan utilization by haloarchaea-nanohaloarchaea associations.</title>
        <authorList>
            <person name="Yakimov M."/>
        </authorList>
    </citation>
    <scope>NUCLEOTIDE SEQUENCE [LARGE SCALE GENOMIC DNA]</scope>
    <source>
        <strain evidence="2 3">SVXNc</strain>
    </source>
</reference>
<evidence type="ECO:0000259" key="1">
    <source>
        <dbReference type="Pfam" id="PF04073"/>
    </source>
</evidence>
<dbReference type="EMBL" id="CP104395">
    <property type="protein sequence ID" value="WEL19119.1"/>
    <property type="molecule type" value="Genomic_DNA"/>
</dbReference>
<evidence type="ECO:0000313" key="2">
    <source>
        <dbReference type="EMBL" id="WEL19119.1"/>
    </source>
</evidence>
<keyword evidence="3" id="KW-1185">Reference proteome</keyword>
<sequence length="169" mass="18728">MNSFKQSLEEMEELAGFLAEDLENVQRVISFAEENSLEMDFEVHAKAETCEESAEHSPVSLDQIVKTLVFIGEKPVAVLCPGSQRVDTEKLEDILDTDVRMADPDEVKEATGYPIGAVSPFDLEIPVFMEESLLEEDLLRPAAGSRAVGAEITPEELTKVTDRQIDVKD</sequence>
<protein>
    <submittedName>
        <fullName evidence="2">Cys-tRNA(Pro)/Cys-tRNA(Cys) deacylase, ybaK family</fullName>
    </submittedName>
</protein>